<dbReference type="PANTHER" id="PTHR30614:SF37">
    <property type="entry name" value="AMINO-ACID ABC TRANSPORTER PERMEASE PROTEIN YHDX-RELATED"/>
    <property type="match status" value="1"/>
</dbReference>
<dbReference type="SUPFAM" id="SSF161098">
    <property type="entry name" value="MetI-like"/>
    <property type="match status" value="2"/>
</dbReference>
<evidence type="ECO:0000256" key="7">
    <source>
        <dbReference type="ARBA" id="ARBA00022989"/>
    </source>
</evidence>
<dbReference type="InterPro" id="IPR035906">
    <property type="entry name" value="MetI-like_sf"/>
</dbReference>
<reference evidence="12" key="2">
    <citation type="submission" date="2011-01" db="EMBL/GenBank/DDBJ databases">
        <title>The complete genome of Nitratifractor salsuginis DSM 16511.</title>
        <authorList>
            <consortium name="US DOE Joint Genome Institute (JGI-PGF)"/>
            <person name="Lucas S."/>
            <person name="Copeland A."/>
            <person name="Lapidus A."/>
            <person name="Bruce D."/>
            <person name="Goodwin L."/>
            <person name="Pitluck S."/>
            <person name="Kyrpides N."/>
            <person name="Mavromatis K."/>
            <person name="Ivanova N."/>
            <person name="Mikhailova N."/>
            <person name="Zeytun A."/>
            <person name="Detter J.C."/>
            <person name="Tapia R."/>
            <person name="Han C."/>
            <person name="Land M."/>
            <person name="Hauser L."/>
            <person name="Markowitz V."/>
            <person name="Cheng J.-F."/>
            <person name="Hugenholtz P."/>
            <person name="Woyke T."/>
            <person name="Wu D."/>
            <person name="Tindall B."/>
            <person name="Schuetze A."/>
            <person name="Brambilla E."/>
            <person name="Klenk H.-P."/>
            <person name="Eisen J.A."/>
        </authorList>
    </citation>
    <scope>NUCLEOTIDE SEQUENCE [LARGE SCALE GENOMIC DNA]</scope>
    <source>
        <strain evidence="12">DSM 16511 / JCM 12458 / E9I37-1</strain>
    </source>
</reference>
<reference evidence="11 12" key="1">
    <citation type="journal article" date="2011" name="Stand. Genomic Sci.">
        <title>Complete genome sequence of Nitratifractor salsuginis type strain (E9I37-1).</title>
        <authorList>
            <person name="Anderson I."/>
            <person name="Sikorski J."/>
            <person name="Zeytun A."/>
            <person name="Nolan M."/>
            <person name="Lapidus A."/>
            <person name="Lucas S."/>
            <person name="Hammon N."/>
            <person name="Deshpande S."/>
            <person name="Cheng J.F."/>
            <person name="Tapia R."/>
            <person name="Han C."/>
            <person name="Goodwin L."/>
            <person name="Pitluck S."/>
            <person name="Liolios K."/>
            <person name="Pagani I."/>
            <person name="Ivanova N."/>
            <person name="Huntemann M."/>
            <person name="Mavromatis K."/>
            <person name="Ovchinikova G."/>
            <person name="Pati A."/>
            <person name="Chen A."/>
            <person name="Palaniappan K."/>
            <person name="Land M."/>
            <person name="Hauser L."/>
            <person name="Brambilla E.M."/>
            <person name="Ngatchou-Djao O.D."/>
            <person name="Rohde M."/>
            <person name="Tindall B.J."/>
            <person name="Goker M."/>
            <person name="Detter J.C."/>
            <person name="Woyke T."/>
            <person name="Bristow J."/>
            <person name="Eisen J.A."/>
            <person name="Markowitz V."/>
            <person name="Hugenholtz P."/>
            <person name="Klenk H.P."/>
            <person name="Kyrpides N.C."/>
        </authorList>
    </citation>
    <scope>NUCLEOTIDE SEQUENCE [LARGE SCALE GENOMIC DNA]</scope>
    <source>
        <strain evidence="12">DSM 16511 / JCM 12458 / E9I37-1</strain>
    </source>
</reference>
<gene>
    <name evidence="11" type="ordered locus">Nitsa_1703</name>
</gene>
<feature type="transmembrane region" description="Helical" evidence="9">
    <location>
        <begin position="350"/>
        <end position="375"/>
    </location>
</feature>
<dbReference type="AlphaFoldDB" id="E6X187"/>
<keyword evidence="8 9" id="KW-0472">Membrane</keyword>
<evidence type="ECO:0000313" key="11">
    <source>
        <dbReference type="EMBL" id="ADV46949.1"/>
    </source>
</evidence>
<dbReference type="eggNOG" id="COG4597">
    <property type="taxonomic scope" value="Bacteria"/>
</dbReference>
<evidence type="ECO:0000256" key="9">
    <source>
        <dbReference type="RuleBase" id="RU363032"/>
    </source>
</evidence>
<dbReference type="InterPro" id="IPR000515">
    <property type="entry name" value="MetI-like"/>
</dbReference>
<evidence type="ECO:0000259" key="10">
    <source>
        <dbReference type="PROSITE" id="PS50928"/>
    </source>
</evidence>
<name>E6X187_NITSE</name>
<feature type="transmembrane region" description="Helical" evidence="9">
    <location>
        <begin position="12"/>
        <end position="31"/>
    </location>
</feature>
<feature type="domain" description="ABC transmembrane type-1" evidence="10">
    <location>
        <begin position="79"/>
        <end position="372"/>
    </location>
</feature>
<keyword evidence="5 9" id="KW-0812">Transmembrane</keyword>
<feature type="transmembrane region" description="Helical" evidence="9">
    <location>
        <begin position="205"/>
        <end position="226"/>
    </location>
</feature>
<proteinExistence type="inferred from homology"/>
<dbReference type="RefSeq" id="WP_013554635.1">
    <property type="nucleotide sequence ID" value="NC_014935.1"/>
</dbReference>
<comment type="subcellular location">
    <subcellularLocation>
        <location evidence="1">Cell inner membrane</location>
        <topology evidence="1">Multi-pass membrane protein</topology>
    </subcellularLocation>
    <subcellularLocation>
        <location evidence="9">Cell membrane</location>
        <topology evidence="9">Multi-pass membrane protein</topology>
    </subcellularLocation>
</comment>
<feature type="transmembrane region" description="Helical" evidence="9">
    <location>
        <begin position="252"/>
        <end position="271"/>
    </location>
</feature>
<keyword evidence="4" id="KW-1003">Cell membrane</keyword>
<organism evidence="11 12">
    <name type="scientific">Nitratifractor salsuginis (strain DSM 16511 / JCM 12458 / E9I37-1)</name>
    <dbReference type="NCBI Taxonomy" id="749222"/>
    <lineage>
        <taxon>Bacteria</taxon>
        <taxon>Pseudomonadati</taxon>
        <taxon>Campylobacterota</taxon>
        <taxon>Epsilonproteobacteria</taxon>
        <taxon>Campylobacterales</taxon>
        <taxon>Sulfurovaceae</taxon>
        <taxon>Nitratifractor</taxon>
    </lineage>
</organism>
<dbReference type="CDD" id="cd06261">
    <property type="entry name" value="TM_PBP2"/>
    <property type="match status" value="1"/>
</dbReference>
<comment type="similarity">
    <text evidence="2">Belongs to the binding-protein-dependent transport system permease family. HisMQ subfamily.</text>
</comment>
<dbReference type="EMBL" id="CP002452">
    <property type="protein sequence ID" value="ADV46949.1"/>
    <property type="molecule type" value="Genomic_DNA"/>
</dbReference>
<evidence type="ECO:0000313" key="12">
    <source>
        <dbReference type="Proteomes" id="UP000008633"/>
    </source>
</evidence>
<evidence type="ECO:0000256" key="2">
    <source>
        <dbReference type="ARBA" id="ARBA00010072"/>
    </source>
</evidence>
<dbReference type="OrthoDB" id="92598at2"/>
<dbReference type="KEGG" id="nsa:Nitsa_1703"/>
<dbReference type="GO" id="GO:0022857">
    <property type="term" value="F:transmembrane transporter activity"/>
    <property type="evidence" value="ECO:0007669"/>
    <property type="project" value="InterPro"/>
</dbReference>
<evidence type="ECO:0000256" key="4">
    <source>
        <dbReference type="ARBA" id="ARBA00022475"/>
    </source>
</evidence>
<dbReference type="PROSITE" id="PS50928">
    <property type="entry name" value="ABC_TM1"/>
    <property type="match status" value="1"/>
</dbReference>
<evidence type="ECO:0000256" key="8">
    <source>
        <dbReference type="ARBA" id="ARBA00023136"/>
    </source>
</evidence>
<dbReference type="NCBIfam" id="TIGR01726">
    <property type="entry name" value="HEQRo_perm_3TM"/>
    <property type="match status" value="1"/>
</dbReference>
<dbReference type="InterPro" id="IPR010065">
    <property type="entry name" value="AA_ABC_transptr_permease_3TM"/>
</dbReference>
<dbReference type="Proteomes" id="UP000008633">
    <property type="component" value="Chromosome"/>
</dbReference>
<sequence>MPSFLRDEKIRGILYQIIAITLFVGFLFYIAQNTAHNIEQRGIKTGFAFLHDTAGFDITESPIPFTPASTHLKVFEVGLLNTLIVSFWGIVFSSLIGLLIGIWRLSPNWLINRIAAAYIETFRNIPVLLQILFWYNVVLATLPSTRHSLNFFNAVFINNRGFFMPKLVFQDGAWMIGAAIVAAIIGIIFVHRWAKKRQEETGEQFPVFLTGIILLIGLPLLAYLIAGRPVTAVYPELHGFNFRGGKTFTPEFLALLFALSIYTATFIAEAIRSGIEAVPKGQKEAATSLGLSPLQQLRLVILPQAVRIAIPSIINQYLNLIKNSSLAAAIGYPELVTIFAGTSLNQTGQALEILLITMLTYLLISLIVSLILNWFNAKMKIKER</sequence>
<evidence type="ECO:0000256" key="5">
    <source>
        <dbReference type="ARBA" id="ARBA00022692"/>
    </source>
</evidence>
<feature type="transmembrane region" description="Helical" evidence="9">
    <location>
        <begin position="124"/>
        <end position="142"/>
    </location>
</feature>
<dbReference type="PANTHER" id="PTHR30614">
    <property type="entry name" value="MEMBRANE COMPONENT OF AMINO ACID ABC TRANSPORTER"/>
    <property type="match status" value="1"/>
</dbReference>
<evidence type="ECO:0000256" key="3">
    <source>
        <dbReference type="ARBA" id="ARBA00022448"/>
    </source>
</evidence>
<dbReference type="STRING" id="749222.Nitsa_1703"/>
<dbReference type="GO" id="GO:0043190">
    <property type="term" value="C:ATP-binding cassette (ABC) transporter complex"/>
    <property type="evidence" value="ECO:0007669"/>
    <property type="project" value="InterPro"/>
</dbReference>
<keyword evidence="12" id="KW-1185">Reference proteome</keyword>
<dbReference type="GO" id="GO:0006865">
    <property type="term" value="P:amino acid transport"/>
    <property type="evidence" value="ECO:0007669"/>
    <property type="project" value="UniProtKB-KW"/>
</dbReference>
<evidence type="ECO:0000256" key="6">
    <source>
        <dbReference type="ARBA" id="ARBA00022970"/>
    </source>
</evidence>
<feature type="transmembrane region" description="Helical" evidence="9">
    <location>
        <begin position="79"/>
        <end position="103"/>
    </location>
</feature>
<feature type="transmembrane region" description="Helical" evidence="9">
    <location>
        <begin position="172"/>
        <end position="193"/>
    </location>
</feature>
<evidence type="ECO:0000256" key="1">
    <source>
        <dbReference type="ARBA" id="ARBA00004429"/>
    </source>
</evidence>
<dbReference type="Gene3D" id="1.10.3720.10">
    <property type="entry name" value="MetI-like"/>
    <property type="match status" value="2"/>
</dbReference>
<dbReference type="InterPro" id="IPR043429">
    <property type="entry name" value="ArtM/GltK/GlnP/TcyL/YhdX-like"/>
</dbReference>
<protein>
    <submittedName>
        <fullName evidence="11">Amino acid ABC transporter membrane protein 1, PAAT family</fullName>
    </submittedName>
</protein>
<feature type="transmembrane region" description="Helical" evidence="9">
    <location>
        <begin position="326"/>
        <end position="344"/>
    </location>
</feature>
<dbReference type="Pfam" id="PF00528">
    <property type="entry name" value="BPD_transp_1"/>
    <property type="match status" value="1"/>
</dbReference>
<accession>E6X187</accession>
<keyword evidence="6" id="KW-0029">Amino-acid transport</keyword>
<keyword evidence="3 9" id="KW-0813">Transport</keyword>
<dbReference type="HOGENOM" id="CLU_019602_8_0_7"/>
<keyword evidence="7 9" id="KW-1133">Transmembrane helix</keyword>